<gene>
    <name evidence="2" type="ORF">NBO_452g0004</name>
</gene>
<evidence type="ECO:0000313" key="3">
    <source>
        <dbReference type="Proteomes" id="UP000016927"/>
    </source>
</evidence>
<name>R0KQB8_NOSB1</name>
<reference evidence="2 3" key="1">
    <citation type="journal article" date="2013" name="BMC Genomics">
        <title>Comparative genomics of parasitic silkworm microsporidia reveal an association between genome expansion and host adaptation.</title>
        <authorList>
            <person name="Pan G."/>
            <person name="Xu J."/>
            <person name="Li T."/>
            <person name="Xia Q."/>
            <person name="Liu S.L."/>
            <person name="Zhang G."/>
            <person name="Li S."/>
            <person name="Li C."/>
            <person name="Liu H."/>
            <person name="Yang L."/>
            <person name="Liu T."/>
            <person name="Zhang X."/>
            <person name="Wu Z."/>
            <person name="Fan W."/>
            <person name="Dang X."/>
            <person name="Xiang H."/>
            <person name="Tao M."/>
            <person name="Li Y."/>
            <person name="Hu J."/>
            <person name="Li Z."/>
            <person name="Lin L."/>
            <person name="Luo J."/>
            <person name="Geng L."/>
            <person name="Wang L."/>
            <person name="Long M."/>
            <person name="Wan Y."/>
            <person name="He N."/>
            <person name="Zhang Z."/>
            <person name="Lu C."/>
            <person name="Keeling P.J."/>
            <person name="Wang J."/>
            <person name="Xiang Z."/>
            <person name="Zhou Z."/>
        </authorList>
    </citation>
    <scope>NUCLEOTIDE SEQUENCE [LARGE SCALE GENOMIC DNA]</scope>
    <source>
        <strain evidence="3">CQ1 / CVCC 102059</strain>
    </source>
</reference>
<organism evidence="2 3">
    <name type="scientific">Nosema bombycis (strain CQ1 / CVCC 102059)</name>
    <name type="common">Microsporidian parasite</name>
    <name type="synonym">Pebrine of silkworm</name>
    <dbReference type="NCBI Taxonomy" id="578461"/>
    <lineage>
        <taxon>Eukaryota</taxon>
        <taxon>Fungi</taxon>
        <taxon>Fungi incertae sedis</taxon>
        <taxon>Microsporidia</taxon>
        <taxon>Nosematidae</taxon>
        <taxon>Nosema</taxon>
    </lineage>
</organism>
<keyword evidence="3" id="KW-1185">Reference proteome</keyword>
<feature type="chain" id="PRO_5004344473" evidence="1">
    <location>
        <begin position="20"/>
        <end position="365"/>
    </location>
</feature>
<evidence type="ECO:0000256" key="1">
    <source>
        <dbReference type="SAM" id="SignalP"/>
    </source>
</evidence>
<proteinExistence type="predicted"/>
<dbReference type="Proteomes" id="UP000016927">
    <property type="component" value="Unassembled WGS sequence"/>
</dbReference>
<dbReference type="VEuPathDB" id="MicrosporidiaDB:NBO_452g0004"/>
<keyword evidence="1" id="KW-0732">Signal</keyword>
<dbReference type="AlphaFoldDB" id="R0KQB8"/>
<sequence length="365" mass="43217">MLLPSLLLIIFFNISPSHSSNISINYLGILSHKVDLDPSKILFITLRNDFKELKIKPDNYRNGFLNSILDYNELFNSNSIFKLTYNLTNFNYRTFYLNLLNENDFYFEFGLNSIPVLKFFIGNLIKKCKLKKNYDDKEFENLPLRGFKSFGILVSYYYGFLLEIKEDLRRKGLKGKYPEGNPVDLNTPVDNNTPNNYPTISYFCDKFLNFYLHFRNLKHLYSTPDSLLRDYYVDALYCALDFYNLSKNNNEDDLDFINNYNFEEEDSIFVNKYLLIKIKEGHCDSYEFLDENLKKINENENFGNKREILEYEDLERKPLPKPPLNKLQNDNLNNILLLKNDINQLGIKYLKIKSKGKEIRINLNA</sequence>
<feature type="signal peptide" evidence="1">
    <location>
        <begin position="1"/>
        <end position="19"/>
    </location>
</feature>
<dbReference type="EMBL" id="KB909360">
    <property type="protein sequence ID" value="EOB12387.1"/>
    <property type="molecule type" value="Genomic_DNA"/>
</dbReference>
<protein>
    <submittedName>
        <fullName evidence="2">Uncharacterized protein</fullName>
    </submittedName>
</protein>
<accession>R0KQB8</accession>
<evidence type="ECO:0000313" key="2">
    <source>
        <dbReference type="EMBL" id="EOB12387.1"/>
    </source>
</evidence>
<dbReference type="HOGENOM" id="CLU_767462_0_0_1"/>